<keyword evidence="2" id="KW-1185">Reference proteome</keyword>
<organism evidence="1 2">
    <name type="scientific">Glonium stellatum</name>
    <dbReference type="NCBI Taxonomy" id="574774"/>
    <lineage>
        <taxon>Eukaryota</taxon>
        <taxon>Fungi</taxon>
        <taxon>Dikarya</taxon>
        <taxon>Ascomycota</taxon>
        <taxon>Pezizomycotina</taxon>
        <taxon>Dothideomycetes</taxon>
        <taxon>Pleosporomycetidae</taxon>
        <taxon>Gloniales</taxon>
        <taxon>Gloniaceae</taxon>
        <taxon>Glonium</taxon>
    </lineage>
</organism>
<dbReference type="EMBL" id="KV749318">
    <property type="protein sequence ID" value="OCL10034.1"/>
    <property type="molecule type" value="Genomic_DNA"/>
</dbReference>
<gene>
    <name evidence="1" type="ORF">AOQ84DRAFT_8090</name>
</gene>
<evidence type="ECO:0000313" key="1">
    <source>
        <dbReference type="EMBL" id="OCL10034.1"/>
    </source>
</evidence>
<accession>A0A8E2JUF3</accession>
<evidence type="ECO:0000313" key="2">
    <source>
        <dbReference type="Proteomes" id="UP000250140"/>
    </source>
</evidence>
<proteinExistence type="predicted"/>
<dbReference type="AlphaFoldDB" id="A0A8E2JUF3"/>
<dbReference type="Proteomes" id="UP000250140">
    <property type="component" value="Unassembled WGS sequence"/>
</dbReference>
<reference evidence="1 2" key="1">
    <citation type="journal article" date="2016" name="Nat. Commun.">
        <title>Ectomycorrhizal ecology is imprinted in the genome of the dominant symbiotic fungus Cenococcum geophilum.</title>
        <authorList>
            <consortium name="DOE Joint Genome Institute"/>
            <person name="Peter M."/>
            <person name="Kohler A."/>
            <person name="Ohm R.A."/>
            <person name="Kuo A."/>
            <person name="Krutzmann J."/>
            <person name="Morin E."/>
            <person name="Arend M."/>
            <person name="Barry K.W."/>
            <person name="Binder M."/>
            <person name="Choi C."/>
            <person name="Clum A."/>
            <person name="Copeland A."/>
            <person name="Grisel N."/>
            <person name="Haridas S."/>
            <person name="Kipfer T."/>
            <person name="LaButti K."/>
            <person name="Lindquist E."/>
            <person name="Lipzen A."/>
            <person name="Maire R."/>
            <person name="Meier B."/>
            <person name="Mihaltcheva S."/>
            <person name="Molinier V."/>
            <person name="Murat C."/>
            <person name="Poggeler S."/>
            <person name="Quandt C.A."/>
            <person name="Sperisen C."/>
            <person name="Tritt A."/>
            <person name="Tisserant E."/>
            <person name="Crous P.W."/>
            <person name="Henrissat B."/>
            <person name="Nehls U."/>
            <person name="Egli S."/>
            <person name="Spatafora J.W."/>
            <person name="Grigoriev I.V."/>
            <person name="Martin F.M."/>
        </authorList>
    </citation>
    <scope>NUCLEOTIDE SEQUENCE [LARGE SCALE GENOMIC DNA]</scope>
    <source>
        <strain evidence="1 2">CBS 207.34</strain>
    </source>
</reference>
<name>A0A8E2JUF3_9PEZI</name>
<sequence length="125" mass="14515">MKVGGTCQRRIEGWVALLVWGAECRMSRLVGALRTPLCGMRCYLDMHTADYFLISCTHFSAEPLVNLRFFWTCCHNCQFSRFGPHFYAGWIPRYSSRFSSINSNYTRSFNSTVIVATEYLRNPYV</sequence>
<protein>
    <submittedName>
        <fullName evidence="1">Uncharacterized protein</fullName>
    </submittedName>
</protein>